<dbReference type="EMBL" id="VSSQ01015059">
    <property type="protein sequence ID" value="MPM54988.1"/>
    <property type="molecule type" value="Genomic_DNA"/>
</dbReference>
<accession>A0A645AQE7</accession>
<organism evidence="1">
    <name type="scientific">bioreactor metagenome</name>
    <dbReference type="NCBI Taxonomy" id="1076179"/>
    <lineage>
        <taxon>unclassified sequences</taxon>
        <taxon>metagenomes</taxon>
        <taxon>ecological metagenomes</taxon>
    </lineage>
</organism>
<reference evidence="1" key="1">
    <citation type="submission" date="2019-08" db="EMBL/GenBank/DDBJ databases">
        <authorList>
            <person name="Kucharzyk K."/>
            <person name="Murdoch R.W."/>
            <person name="Higgins S."/>
            <person name="Loffler F."/>
        </authorList>
    </citation>
    <scope>NUCLEOTIDE SEQUENCE</scope>
</reference>
<protein>
    <submittedName>
        <fullName evidence="1">Uncharacterized protein</fullName>
    </submittedName>
</protein>
<proteinExistence type="predicted"/>
<name>A0A645AQE7_9ZZZZ</name>
<dbReference type="AlphaFoldDB" id="A0A645AQE7"/>
<sequence length="88" mass="9520">MDRRSRTGARAQHHLREIFHAANRAFGTHDQRVFTRIQTPRTVVAVVAPDGSHHVREAQAAGGKAGTIRHHGKALGLAAQHVDVGHPG</sequence>
<comment type="caution">
    <text evidence="1">The sequence shown here is derived from an EMBL/GenBank/DDBJ whole genome shotgun (WGS) entry which is preliminary data.</text>
</comment>
<evidence type="ECO:0000313" key="1">
    <source>
        <dbReference type="EMBL" id="MPM54988.1"/>
    </source>
</evidence>
<gene>
    <name evidence="1" type="ORF">SDC9_101771</name>
</gene>